<dbReference type="PROSITE" id="PS51384">
    <property type="entry name" value="FAD_FR"/>
    <property type="match status" value="1"/>
</dbReference>
<keyword evidence="3" id="KW-1185">Reference proteome</keyword>
<dbReference type="Gene3D" id="3.40.50.80">
    <property type="entry name" value="Nucleotide-binding domain of ferredoxin-NADP reductase (FNR) module"/>
    <property type="match status" value="1"/>
</dbReference>
<reference evidence="2" key="1">
    <citation type="submission" date="2021-01" db="EMBL/GenBank/DDBJ databases">
        <title>Whole genome shotgun sequence of Virgisporangium aliadipatigenens NBRC 105644.</title>
        <authorList>
            <person name="Komaki H."/>
            <person name="Tamura T."/>
        </authorList>
    </citation>
    <scope>NUCLEOTIDE SEQUENCE</scope>
    <source>
        <strain evidence="2">NBRC 105644</strain>
    </source>
</reference>
<evidence type="ECO:0000313" key="2">
    <source>
        <dbReference type="EMBL" id="GIJ46675.1"/>
    </source>
</evidence>
<dbReference type="Pfam" id="PF04954">
    <property type="entry name" value="SIP"/>
    <property type="match status" value="1"/>
</dbReference>
<dbReference type="InterPro" id="IPR039374">
    <property type="entry name" value="SIP_fam"/>
</dbReference>
<dbReference type="Proteomes" id="UP000619260">
    <property type="component" value="Unassembled WGS sequence"/>
</dbReference>
<dbReference type="InterPro" id="IPR007037">
    <property type="entry name" value="SIP_rossman_dom"/>
</dbReference>
<dbReference type="Pfam" id="PF08021">
    <property type="entry name" value="FAD_binding_9"/>
    <property type="match status" value="1"/>
</dbReference>
<accession>A0A8J4DQ53</accession>
<protein>
    <submittedName>
        <fullName evidence="2">Siderophore-interacting protein</fullName>
    </submittedName>
</protein>
<dbReference type="PANTHER" id="PTHR30157:SF0">
    <property type="entry name" value="NADPH-DEPENDENT FERRIC-CHELATE REDUCTASE"/>
    <property type="match status" value="1"/>
</dbReference>
<dbReference type="PANTHER" id="PTHR30157">
    <property type="entry name" value="FERRIC REDUCTASE, NADPH-DEPENDENT"/>
    <property type="match status" value="1"/>
</dbReference>
<dbReference type="AlphaFoldDB" id="A0A8J4DQ53"/>
<proteinExistence type="predicted"/>
<evidence type="ECO:0000313" key="3">
    <source>
        <dbReference type="Proteomes" id="UP000619260"/>
    </source>
</evidence>
<dbReference type="InterPro" id="IPR013113">
    <property type="entry name" value="SIP_FAD-bd"/>
</dbReference>
<gene>
    <name evidence="2" type="ORF">Val02_35610</name>
</gene>
<comment type="caution">
    <text evidence="2">The sequence shown here is derived from an EMBL/GenBank/DDBJ whole genome shotgun (WGS) entry which is preliminary data.</text>
</comment>
<name>A0A8J4DQ53_9ACTN</name>
<dbReference type="SUPFAM" id="SSF63380">
    <property type="entry name" value="Riboflavin synthase domain-like"/>
    <property type="match status" value="1"/>
</dbReference>
<dbReference type="InterPro" id="IPR017938">
    <property type="entry name" value="Riboflavin_synthase-like_b-brl"/>
</dbReference>
<feature type="domain" description="FAD-binding FR-type" evidence="1">
    <location>
        <begin position="13"/>
        <end position="111"/>
    </location>
</feature>
<dbReference type="CDD" id="cd06193">
    <property type="entry name" value="siderophore_interacting"/>
    <property type="match status" value="1"/>
</dbReference>
<sequence length="230" mass="25158">MHGMSKLLDVVDRFLVRATVADVSPVTPRMRRVSLAGEAVRGLDWMPGQHVRVRVEGMSLRTYSVWQVDGDRLDLGVLDHPEDGPGARWAREARVGQPVAFMKPEGRMVPRDGAAYHLFVGDETACPAFGAMLAALPAASRVHGVIEVAAPSDRMSFGERDLEWVCPKGTDALVAALRALDLPDEPGVAYIAGEARTCQAVRRHLQGERGWPRSALVSKPFWTPGRRGMD</sequence>
<evidence type="ECO:0000259" key="1">
    <source>
        <dbReference type="PROSITE" id="PS51384"/>
    </source>
</evidence>
<dbReference type="GO" id="GO:0016491">
    <property type="term" value="F:oxidoreductase activity"/>
    <property type="evidence" value="ECO:0007669"/>
    <property type="project" value="InterPro"/>
</dbReference>
<dbReference type="EMBL" id="BOPF01000012">
    <property type="protein sequence ID" value="GIJ46675.1"/>
    <property type="molecule type" value="Genomic_DNA"/>
</dbReference>
<dbReference type="InterPro" id="IPR039261">
    <property type="entry name" value="FNR_nucleotide-bd"/>
</dbReference>
<dbReference type="InterPro" id="IPR017927">
    <property type="entry name" value="FAD-bd_FR_type"/>
</dbReference>
<dbReference type="Gene3D" id="2.40.30.10">
    <property type="entry name" value="Translation factors"/>
    <property type="match status" value="1"/>
</dbReference>
<organism evidence="2 3">
    <name type="scientific">Virgisporangium aliadipatigenens</name>
    <dbReference type="NCBI Taxonomy" id="741659"/>
    <lineage>
        <taxon>Bacteria</taxon>
        <taxon>Bacillati</taxon>
        <taxon>Actinomycetota</taxon>
        <taxon>Actinomycetes</taxon>
        <taxon>Micromonosporales</taxon>
        <taxon>Micromonosporaceae</taxon>
        <taxon>Virgisporangium</taxon>
    </lineage>
</organism>